<accession>A0A0S7BSV2</accession>
<feature type="domain" description="Helicase HerA central" evidence="2">
    <location>
        <begin position="413"/>
        <end position="496"/>
    </location>
</feature>
<dbReference type="AlphaFoldDB" id="A0A0S7BSV2"/>
<dbReference type="STRING" id="1678840.ATC1_13844"/>
<feature type="transmembrane region" description="Helical" evidence="1">
    <location>
        <begin position="100"/>
        <end position="121"/>
    </location>
</feature>
<proteinExistence type="predicted"/>
<feature type="transmembrane region" description="Helical" evidence="1">
    <location>
        <begin position="47"/>
        <end position="64"/>
    </location>
</feature>
<evidence type="ECO:0000256" key="1">
    <source>
        <dbReference type="SAM" id="Phobius"/>
    </source>
</evidence>
<name>A0A0S7BSV2_9CHLR</name>
<keyword evidence="1" id="KW-1133">Transmembrane helix</keyword>
<sequence length="716" mass="79552">MIEAIEQPSKNVKPIIRLGILVFGLVALIWISYSLTGTIFPSDNRQANIFQSGLLMVILGSLFLEDKFTRPIDAVINALTAGISLITVYSVTNDIWWDSLFGYCVVIFLTAIICVALGVPGESSGWRKVISQLLYNFSTRLGNSRILFSIIFLYSVFSYYGFQSYQSGVLVLFWGVYIAIWPLKIPNIFQSLFVRGTELPNRCGTIIRMEDPDLVLVELKPSVKWSSEHLFLACTGENEPKIVLPLFSQVQNNRLVGTGLCLDRPESEIKQISCGGLYDLSEIQGNTSEEVKKFFQLKANTLPVGLVSEGSTIGKIKFETWPSANLSEGLLVFSIINGSQIFYQVIEGNTRNEELTNNKHGFFVAEAIQLGTLDPVQGFLKYPWLPGINSAVFLVTENLAPEPPMLQPGDFILGNTPSSKIPIIANIHDLRSHHLAILGTTGRGKTELAFDLIRISIENETRVFCVDLTLQYAQKLNHLHPNLLSLTDDQSIQLGAKIFEAETGDYGGGKEKRTLEQFINGLRESIDKTVTEFLQDEKPKLGLFNLPAISNTRSTIQITELYLSAIFNYAKSHPNCKPIWIILEEAHTLTPETKTMGLSDYHSQAVVGKISQIALQGRKYNVGLMVIAQRTATVSKTVLTQCNSVISFSIYDQTGLDFLANIFGNDYINIIPNLGFLQAIAFGKGIKSMRPLVVGIPKRDMTKPEVQETPKDDAKE</sequence>
<dbReference type="InterPro" id="IPR008571">
    <property type="entry name" value="HerA-like"/>
</dbReference>
<dbReference type="PANTHER" id="PTHR42957">
    <property type="entry name" value="HELICASE MJ1565-RELATED"/>
    <property type="match status" value="1"/>
</dbReference>
<dbReference type="PANTHER" id="PTHR42957:SF1">
    <property type="entry name" value="HELICASE MJ1565-RELATED"/>
    <property type="match status" value="1"/>
</dbReference>
<keyword evidence="1" id="KW-0812">Transmembrane</keyword>
<keyword evidence="4" id="KW-1185">Reference proteome</keyword>
<dbReference type="Proteomes" id="UP000053370">
    <property type="component" value="Unassembled WGS sequence"/>
</dbReference>
<protein>
    <recommendedName>
        <fullName evidence="2">Helicase HerA central domain-containing protein</fullName>
    </recommendedName>
</protein>
<dbReference type="SUPFAM" id="SSF52540">
    <property type="entry name" value="P-loop containing nucleoside triphosphate hydrolases"/>
    <property type="match status" value="1"/>
</dbReference>
<dbReference type="InterPro" id="IPR002789">
    <property type="entry name" value="HerA_central"/>
</dbReference>
<feature type="transmembrane region" description="Helical" evidence="1">
    <location>
        <begin position="142"/>
        <end position="162"/>
    </location>
</feature>
<evidence type="ECO:0000259" key="2">
    <source>
        <dbReference type="Pfam" id="PF01935"/>
    </source>
</evidence>
<gene>
    <name evidence="3" type="ORF">ATC1_13844</name>
</gene>
<feature type="transmembrane region" description="Helical" evidence="1">
    <location>
        <begin position="168"/>
        <end position="185"/>
    </location>
</feature>
<dbReference type="OrthoDB" id="9806951at2"/>
<evidence type="ECO:0000313" key="4">
    <source>
        <dbReference type="Proteomes" id="UP000053370"/>
    </source>
</evidence>
<dbReference type="EMBL" id="DF968181">
    <property type="protein sequence ID" value="GAP40862.1"/>
    <property type="molecule type" value="Genomic_DNA"/>
</dbReference>
<feature type="transmembrane region" description="Helical" evidence="1">
    <location>
        <begin position="71"/>
        <end position="88"/>
    </location>
</feature>
<dbReference type="RefSeq" id="WP_062280905.1">
    <property type="nucleotide sequence ID" value="NZ_DF968181.1"/>
</dbReference>
<feature type="transmembrane region" description="Helical" evidence="1">
    <location>
        <begin position="15"/>
        <end position="35"/>
    </location>
</feature>
<reference evidence="3" key="1">
    <citation type="journal article" date="2015" name="Genome Announc.">
        <title>Draft Genome Sequence of Anaerolineae Strain TC1, a Novel Isolate from a Methanogenic Wastewater Treatment System.</title>
        <authorList>
            <person name="Matsuura N."/>
            <person name="Tourlousse D.M."/>
            <person name="Sun L."/>
            <person name="Toyonaga M."/>
            <person name="Kuroda K."/>
            <person name="Ohashi A."/>
            <person name="Cruz R."/>
            <person name="Yamaguchi T."/>
            <person name="Sekiguchi Y."/>
        </authorList>
    </citation>
    <scope>NUCLEOTIDE SEQUENCE [LARGE SCALE GENOMIC DNA]</scope>
    <source>
        <strain evidence="3">TC1</strain>
    </source>
</reference>
<dbReference type="Gene3D" id="3.40.50.300">
    <property type="entry name" value="P-loop containing nucleotide triphosphate hydrolases"/>
    <property type="match status" value="2"/>
</dbReference>
<keyword evidence="1" id="KW-0472">Membrane</keyword>
<dbReference type="InterPro" id="IPR027417">
    <property type="entry name" value="P-loop_NTPase"/>
</dbReference>
<dbReference type="PATRIC" id="fig|1678840.3.peg.2225"/>
<organism evidence="3">
    <name type="scientific">Flexilinea flocculi</name>
    <dbReference type="NCBI Taxonomy" id="1678840"/>
    <lineage>
        <taxon>Bacteria</taxon>
        <taxon>Bacillati</taxon>
        <taxon>Chloroflexota</taxon>
        <taxon>Anaerolineae</taxon>
        <taxon>Anaerolineales</taxon>
        <taxon>Anaerolineaceae</taxon>
        <taxon>Flexilinea</taxon>
    </lineage>
</organism>
<dbReference type="Pfam" id="PF01935">
    <property type="entry name" value="DUF87"/>
    <property type="match status" value="1"/>
</dbReference>
<evidence type="ECO:0000313" key="3">
    <source>
        <dbReference type="EMBL" id="GAP40862.1"/>
    </source>
</evidence>